<protein>
    <submittedName>
        <fullName evidence="5">2-hydroxyacyl-CoA dehydratase</fullName>
    </submittedName>
</protein>
<evidence type="ECO:0000256" key="2">
    <source>
        <dbReference type="ARBA" id="ARBA00022723"/>
    </source>
</evidence>
<comment type="caution">
    <text evidence="5">The sequence shown here is derived from an EMBL/GenBank/DDBJ whole genome shotgun (WGS) entry which is preliminary data.</text>
</comment>
<dbReference type="PANTHER" id="PTHR30548">
    <property type="entry name" value="2-HYDROXYGLUTARYL-COA DEHYDRATASE, D-COMPONENT-RELATED"/>
    <property type="match status" value="1"/>
</dbReference>
<evidence type="ECO:0000313" key="5">
    <source>
        <dbReference type="EMBL" id="MBI4594910.1"/>
    </source>
</evidence>
<name>A0A933GKN5_UNCTE</name>
<sequence>MSSTVSESKVTTTASKKSLETAKLTWPFIKEDFAQGHRHKAEGKPVAWSCAAVEKELYYAMGIHPFFPEQFAALCAVRRKSPEAEKEAVRFAKIAEKGGYSADLCGYQRVVTGYVMNEELADAPLGGLPKPDLMVTTSCICDCRMKWFEDLAQRMNVPLFTLDRPEQNITSITGVPEDHEVEYYMAQVEDCLKFMEDVTGNKYHPENLRESINWAYKTNELRQEILQLRKTIPSPMGCTSGFSTIYPGMYCSGTKKAHDFYQTLRDEVKNRVENGIGEIEAEKFRLLWYGIPTWYNMGILNYFEKFGGVFAYEPNYNPLPWPPRLPEEPIKELALRTLQGGTSIASMINSLIHDCQVYDISGVVISYLITCRPFYLPALEIKRVLEKELRIPCVFIEGDLVDERLFSEGQVFTRLDAFAEQLLRKRSAA</sequence>
<dbReference type="Gene3D" id="3.40.50.11890">
    <property type="match status" value="1"/>
</dbReference>
<dbReference type="EMBL" id="JACQWF010000038">
    <property type="protein sequence ID" value="MBI4594910.1"/>
    <property type="molecule type" value="Genomic_DNA"/>
</dbReference>
<comment type="similarity">
    <text evidence="1">Belongs to the FldB/FldC dehydratase alpha/beta subunit family.</text>
</comment>
<keyword evidence="4" id="KW-0411">Iron-sulfur</keyword>
<evidence type="ECO:0000256" key="1">
    <source>
        <dbReference type="ARBA" id="ARBA00005806"/>
    </source>
</evidence>
<dbReference type="Proteomes" id="UP000772181">
    <property type="component" value="Unassembled WGS sequence"/>
</dbReference>
<dbReference type="InterPro" id="IPR010327">
    <property type="entry name" value="FldB/FldC_alpha/beta"/>
</dbReference>
<gene>
    <name evidence="5" type="ORF">HY730_00855</name>
</gene>
<reference evidence="5" key="1">
    <citation type="submission" date="2020-07" db="EMBL/GenBank/DDBJ databases">
        <title>Huge and variable diversity of episymbiotic CPR bacteria and DPANN archaea in groundwater ecosystems.</title>
        <authorList>
            <person name="He C.Y."/>
            <person name="Keren R."/>
            <person name="Whittaker M."/>
            <person name="Farag I.F."/>
            <person name="Doudna J."/>
            <person name="Cate J.H.D."/>
            <person name="Banfield J.F."/>
        </authorList>
    </citation>
    <scope>NUCLEOTIDE SEQUENCE</scope>
    <source>
        <strain evidence="5">NC_groundwater_1482_Ag_S-0.65um_47_24</strain>
    </source>
</reference>
<evidence type="ECO:0000313" key="6">
    <source>
        <dbReference type="Proteomes" id="UP000772181"/>
    </source>
</evidence>
<accession>A0A933GKN5</accession>
<dbReference type="AlphaFoldDB" id="A0A933GKN5"/>
<keyword evidence="2" id="KW-0479">Metal-binding</keyword>
<organism evidence="5 6">
    <name type="scientific">Tectimicrobiota bacterium</name>
    <dbReference type="NCBI Taxonomy" id="2528274"/>
    <lineage>
        <taxon>Bacteria</taxon>
        <taxon>Pseudomonadati</taxon>
        <taxon>Nitrospinota/Tectimicrobiota group</taxon>
        <taxon>Candidatus Tectimicrobiota</taxon>
    </lineage>
</organism>
<proteinExistence type="inferred from homology"/>
<dbReference type="PANTHER" id="PTHR30548:SF4">
    <property type="entry name" value="SUBUNIT OF OXYGEN-SENSITIVE 2-HYDROXYISOCAPROYL-COA DEHYDRATASE"/>
    <property type="match status" value="1"/>
</dbReference>
<dbReference type="Pfam" id="PF06050">
    <property type="entry name" value="HGD-D"/>
    <property type="match status" value="1"/>
</dbReference>
<keyword evidence="3" id="KW-0408">Iron</keyword>
<dbReference type="Gene3D" id="3.40.50.11900">
    <property type="match status" value="1"/>
</dbReference>
<evidence type="ECO:0000256" key="3">
    <source>
        <dbReference type="ARBA" id="ARBA00023004"/>
    </source>
</evidence>
<evidence type="ECO:0000256" key="4">
    <source>
        <dbReference type="ARBA" id="ARBA00023014"/>
    </source>
</evidence>
<dbReference type="GO" id="GO:0051536">
    <property type="term" value="F:iron-sulfur cluster binding"/>
    <property type="evidence" value="ECO:0007669"/>
    <property type="project" value="UniProtKB-KW"/>
</dbReference>
<dbReference type="GO" id="GO:0046872">
    <property type="term" value="F:metal ion binding"/>
    <property type="evidence" value="ECO:0007669"/>
    <property type="project" value="UniProtKB-KW"/>
</dbReference>